<gene>
    <name evidence="2" type="ORF">COLO4_06272</name>
</gene>
<dbReference type="AlphaFoldDB" id="A0A1R3KNI4"/>
<comment type="caution">
    <text evidence="2">The sequence shown here is derived from an EMBL/GenBank/DDBJ whole genome shotgun (WGS) entry which is preliminary data.</text>
</comment>
<reference evidence="3" key="1">
    <citation type="submission" date="2013-09" db="EMBL/GenBank/DDBJ databases">
        <title>Corchorus olitorius genome sequencing.</title>
        <authorList>
            <person name="Alam M."/>
            <person name="Haque M.S."/>
            <person name="Islam M.S."/>
            <person name="Emdad E.M."/>
            <person name="Islam M.M."/>
            <person name="Ahmed B."/>
            <person name="Halim A."/>
            <person name="Hossen Q.M.M."/>
            <person name="Hossain M.Z."/>
            <person name="Ahmed R."/>
            <person name="Khan M.M."/>
            <person name="Islam R."/>
            <person name="Rashid M.M."/>
            <person name="Khan S.A."/>
            <person name="Rahman M.S."/>
            <person name="Alam M."/>
            <person name="Yahiya A.S."/>
            <person name="Khan M.S."/>
            <person name="Azam M.S."/>
            <person name="Haque T."/>
            <person name="Lashkar M.Z.H."/>
            <person name="Akhand A.I."/>
            <person name="Morshed G."/>
            <person name="Roy S."/>
            <person name="Uddin K.S."/>
            <person name="Rabeya T."/>
            <person name="Hossain A.S."/>
            <person name="Chowdhury A."/>
            <person name="Snigdha A.R."/>
            <person name="Mortoza M.S."/>
            <person name="Matin S.A."/>
            <person name="Hoque S.M.E."/>
            <person name="Islam M.K."/>
            <person name="Roy D.K."/>
            <person name="Haider R."/>
            <person name="Moosa M.M."/>
            <person name="Elias S.M."/>
            <person name="Hasan A.M."/>
            <person name="Jahan S."/>
            <person name="Shafiuddin M."/>
            <person name="Mahmood N."/>
            <person name="Shommy N.S."/>
        </authorList>
    </citation>
    <scope>NUCLEOTIDE SEQUENCE [LARGE SCALE GENOMIC DNA]</scope>
    <source>
        <strain evidence="3">cv. O-4</strain>
    </source>
</reference>
<evidence type="ECO:0000313" key="2">
    <source>
        <dbReference type="EMBL" id="OMP08631.1"/>
    </source>
</evidence>
<keyword evidence="3" id="KW-1185">Reference proteome</keyword>
<organism evidence="2 3">
    <name type="scientific">Corchorus olitorius</name>
    <dbReference type="NCBI Taxonomy" id="93759"/>
    <lineage>
        <taxon>Eukaryota</taxon>
        <taxon>Viridiplantae</taxon>
        <taxon>Streptophyta</taxon>
        <taxon>Embryophyta</taxon>
        <taxon>Tracheophyta</taxon>
        <taxon>Spermatophyta</taxon>
        <taxon>Magnoliopsida</taxon>
        <taxon>eudicotyledons</taxon>
        <taxon>Gunneridae</taxon>
        <taxon>Pentapetalae</taxon>
        <taxon>rosids</taxon>
        <taxon>malvids</taxon>
        <taxon>Malvales</taxon>
        <taxon>Malvaceae</taxon>
        <taxon>Grewioideae</taxon>
        <taxon>Apeibeae</taxon>
        <taxon>Corchorus</taxon>
    </lineage>
</organism>
<dbReference type="EMBL" id="AWUE01012659">
    <property type="protein sequence ID" value="OMP08631.1"/>
    <property type="molecule type" value="Genomic_DNA"/>
</dbReference>
<evidence type="ECO:0000256" key="1">
    <source>
        <dbReference type="SAM" id="MobiDB-lite"/>
    </source>
</evidence>
<evidence type="ECO:0000313" key="3">
    <source>
        <dbReference type="Proteomes" id="UP000187203"/>
    </source>
</evidence>
<feature type="compositionally biased region" description="Basic and acidic residues" evidence="1">
    <location>
        <begin position="25"/>
        <end position="39"/>
    </location>
</feature>
<accession>A0A1R3KNI4</accession>
<sequence length="46" mass="5587">MKRKQWLKRNRSYCSNMESQEKPYRRQWKSECKPSDKGGDILLPIS</sequence>
<dbReference type="Proteomes" id="UP000187203">
    <property type="component" value="Unassembled WGS sequence"/>
</dbReference>
<protein>
    <submittedName>
        <fullName evidence="2">Uncharacterized protein</fullName>
    </submittedName>
</protein>
<name>A0A1R3KNI4_9ROSI</name>
<feature type="region of interest" description="Disordered" evidence="1">
    <location>
        <begin position="25"/>
        <end position="46"/>
    </location>
</feature>
<proteinExistence type="predicted"/>